<evidence type="ECO:0000313" key="2">
    <source>
        <dbReference type="Proteomes" id="UP001065549"/>
    </source>
</evidence>
<gene>
    <name evidence="1" type="ORF">OBO34_07315</name>
</gene>
<name>A0A9J6QQ81_9FIRM</name>
<dbReference type="AlphaFoldDB" id="A0A9J6QQ81"/>
<organism evidence="1 2">
    <name type="scientific">Hominibacterium faecale</name>
    <dbReference type="NCBI Taxonomy" id="2839743"/>
    <lineage>
        <taxon>Bacteria</taxon>
        <taxon>Bacillati</taxon>
        <taxon>Bacillota</taxon>
        <taxon>Clostridia</taxon>
        <taxon>Peptostreptococcales</taxon>
        <taxon>Anaerovoracaceae</taxon>
        <taxon>Hominibacterium</taxon>
    </lineage>
</organism>
<keyword evidence="2" id="KW-1185">Reference proteome</keyword>
<comment type="caution">
    <text evidence="1">The sequence shown here is derived from an EMBL/GenBank/DDBJ whole genome shotgun (WGS) entry which is preliminary data.</text>
</comment>
<sequence length="82" mass="9773">MKIEFCNEVPQKKRKPIEGENIKLIERLIKKQEKCMKITFRSCTDATTKANSFRSLVRLKNYPVKVVKRANEIYLIKEERND</sequence>
<accession>A0A9J6QQ81</accession>
<dbReference type="RefSeq" id="WP_269478470.1">
    <property type="nucleotide sequence ID" value="NZ_JAOSHN010000003.1"/>
</dbReference>
<reference evidence="1" key="1">
    <citation type="submission" date="2022-09" db="EMBL/GenBank/DDBJ databases">
        <title>Culturomic study of gut microbiota in children with autism spectrum disorder.</title>
        <authorList>
            <person name="Efimov B.A."/>
            <person name="Chaplin A.V."/>
            <person name="Sokolova S.R."/>
            <person name="Pikina A.P."/>
            <person name="Korzhanova M."/>
            <person name="Belova V."/>
            <person name="Korostin D."/>
        </authorList>
    </citation>
    <scope>NUCLEOTIDE SEQUENCE</scope>
    <source>
        <strain evidence="1">ASD5510</strain>
    </source>
</reference>
<proteinExistence type="predicted"/>
<evidence type="ECO:0000313" key="1">
    <source>
        <dbReference type="EMBL" id="MCU7378162.1"/>
    </source>
</evidence>
<dbReference type="Proteomes" id="UP001065549">
    <property type="component" value="Unassembled WGS sequence"/>
</dbReference>
<dbReference type="EMBL" id="JAOSHN010000003">
    <property type="protein sequence ID" value="MCU7378162.1"/>
    <property type="molecule type" value="Genomic_DNA"/>
</dbReference>
<protein>
    <submittedName>
        <fullName evidence="1">Uncharacterized protein</fullName>
    </submittedName>
</protein>